<gene>
    <name evidence="1" type="ORF">GT019_30395</name>
</gene>
<dbReference type="EMBL" id="JAAAMV010000037">
    <property type="protein sequence ID" value="NBD28196.1"/>
    <property type="molecule type" value="Genomic_DNA"/>
</dbReference>
<reference evidence="1 2" key="1">
    <citation type="submission" date="2020-01" db="EMBL/GenBank/DDBJ databases">
        <title>Paenibacillus soybeanensis sp. nov. isolated from the nodules of soybean (Glycine max(L.) Merr).</title>
        <authorList>
            <person name="Wang H."/>
        </authorList>
    </citation>
    <scope>NUCLEOTIDE SEQUENCE [LARGE SCALE GENOMIC DNA]</scope>
    <source>
        <strain evidence="1 2">T1</strain>
    </source>
</reference>
<comment type="caution">
    <text evidence="1">The sequence shown here is derived from an EMBL/GenBank/DDBJ whole genome shotgun (WGS) entry which is preliminary data.</text>
</comment>
<dbReference type="RefSeq" id="WP_161747215.1">
    <property type="nucleotide sequence ID" value="NZ_JAAAMV010000037.1"/>
</dbReference>
<dbReference type="Proteomes" id="UP000665561">
    <property type="component" value="Unassembled WGS sequence"/>
</dbReference>
<proteinExistence type="predicted"/>
<evidence type="ECO:0008006" key="3">
    <source>
        <dbReference type="Google" id="ProtNLM"/>
    </source>
</evidence>
<name>A0ABW9Y157_9BACL</name>
<evidence type="ECO:0000313" key="2">
    <source>
        <dbReference type="Proteomes" id="UP000665561"/>
    </source>
</evidence>
<accession>A0ABW9Y157</accession>
<sequence length="68" mass="7579">MVYVEVDLASNALGAIELLAAAHGKPGREVRDNSSLTEELEEWLADYKTEDYGNWLGVVEDLERGLRT</sequence>
<protein>
    <recommendedName>
        <fullName evidence="3">Bypass of forespore C C-terminal domain-containing protein</fullName>
    </recommendedName>
</protein>
<evidence type="ECO:0000313" key="1">
    <source>
        <dbReference type="EMBL" id="NBD28196.1"/>
    </source>
</evidence>
<keyword evidence="2" id="KW-1185">Reference proteome</keyword>
<organism evidence="1 2">
    <name type="scientific">Paenibacillus glycinis</name>
    <dbReference type="NCBI Taxonomy" id="2697035"/>
    <lineage>
        <taxon>Bacteria</taxon>
        <taxon>Bacillati</taxon>
        <taxon>Bacillota</taxon>
        <taxon>Bacilli</taxon>
        <taxon>Bacillales</taxon>
        <taxon>Paenibacillaceae</taxon>
        <taxon>Paenibacillus</taxon>
    </lineage>
</organism>